<reference evidence="3" key="1">
    <citation type="submission" date="2022-12" db="EMBL/GenBank/DDBJ databases">
        <title>Paraconexibacter alkalitolerans sp. nov. and Baekduia alba sp. nov., isolated from soil and emended description of the genera Paraconexibacter (Chun et al., 2020) and Baekduia (An et al., 2020).</title>
        <authorList>
            <person name="Vieira S."/>
            <person name="Huber K.J."/>
            <person name="Geppert A."/>
            <person name="Wolf J."/>
            <person name="Neumann-Schaal M."/>
            <person name="Muesken M."/>
            <person name="Overmann J."/>
        </authorList>
    </citation>
    <scope>NUCLEOTIDE SEQUENCE</scope>
    <source>
        <strain evidence="3">AEG42_29</strain>
    </source>
</reference>
<dbReference type="SUPFAM" id="SSF50998">
    <property type="entry name" value="Quinoprotein alcohol dehydrogenase-like"/>
    <property type="match status" value="2"/>
</dbReference>
<accession>A0AAU7AVA0</accession>
<dbReference type="RefSeq" id="WP_354702054.1">
    <property type="nucleotide sequence ID" value="NZ_CP114014.1"/>
</dbReference>
<dbReference type="InterPro" id="IPR011047">
    <property type="entry name" value="Quinoprotein_ADH-like_sf"/>
</dbReference>
<organism evidence="3">
    <name type="scientific">Paraconexibacter sp. AEG42_29</name>
    <dbReference type="NCBI Taxonomy" id="2997339"/>
    <lineage>
        <taxon>Bacteria</taxon>
        <taxon>Bacillati</taxon>
        <taxon>Actinomycetota</taxon>
        <taxon>Thermoleophilia</taxon>
        <taxon>Solirubrobacterales</taxon>
        <taxon>Paraconexibacteraceae</taxon>
        <taxon>Paraconexibacter</taxon>
    </lineage>
</organism>
<dbReference type="PANTHER" id="PTHR34512">
    <property type="entry name" value="CELL SURFACE PROTEIN"/>
    <property type="match status" value="1"/>
</dbReference>
<dbReference type="KEGG" id="parq:DSM112329_02407"/>
<evidence type="ECO:0000256" key="1">
    <source>
        <dbReference type="SAM" id="MobiDB-lite"/>
    </source>
</evidence>
<dbReference type="InterPro" id="IPR002372">
    <property type="entry name" value="PQQ_rpt_dom"/>
</dbReference>
<feature type="domain" description="Pyrrolo-quinoline quinone repeat" evidence="2">
    <location>
        <begin position="119"/>
        <end position="314"/>
    </location>
</feature>
<name>A0AAU7AVA0_9ACTN</name>
<dbReference type="EMBL" id="CP114014">
    <property type="protein sequence ID" value="XAY05550.1"/>
    <property type="molecule type" value="Genomic_DNA"/>
</dbReference>
<dbReference type="PANTHER" id="PTHR34512:SF30">
    <property type="entry name" value="OUTER MEMBRANE PROTEIN ASSEMBLY FACTOR BAMB"/>
    <property type="match status" value="1"/>
</dbReference>
<sequence>MPAHPRLRRLVLAAVVLIALVGAAAAILTSREPGDFSNPDVEFRADDTNPNAPVKPTEGSETASFTWPVYGYDKARTRYLPLAKPFRPPFAERWAAPGNVLLEFPPALGGKSLYILRDDGTVLARSRKTGRLRWRRKLGHLAASSPAYARGTLYFTLLERGKGVRAGRVVALSAKDGRTRWSRRLPSRSESSPLVDRGKLYFGSENGTVYALGIGRGKVVWTHKARGAVKGGLALDGGRLFLATYGGNVEALRPRDGKLIWRSGTSGGKFGLRSGNFYATPSAAFGRVYIGNTDGFVYSFAQSSGKLAWRKKTGNFVYSSAAVAQVPGTPPTVYVGSYDRNIYALNARTGSVIWKHYTEGRVSGGTVLLGDLLFYSTLARTTTALRAKDGKKIWFTPRGGFNPVVSTGRGIFLVGYAALYGLDGRPPKTGPQALKDRQARYRETQRKVMIRRVLQRADARNRRVAARRALIRRRNAQIAAGVKFCTRMKGIVRCRAPRPLLCAKRGSDGRTVCRPRKRP</sequence>
<dbReference type="Gene3D" id="2.130.10.10">
    <property type="entry name" value="YVTN repeat-like/Quinoprotein amine dehydrogenase"/>
    <property type="match status" value="2"/>
</dbReference>
<evidence type="ECO:0000313" key="3">
    <source>
        <dbReference type="EMBL" id="XAY05550.1"/>
    </source>
</evidence>
<dbReference type="InterPro" id="IPR018391">
    <property type="entry name" value="PQQ_b-propeller_rpt"/>
</dbReference>
<dbReference type="Pfam" id="PF13360">
    <property type="entry name" value="PQQ_2"/>
    <property type="match status" value="1"/>
</dbReference>
<feature type="region of interest" description="Disordered" evidence="1">
    <location>
        <begin position="38"/>
        <end position="60"/>
    </location>
</feature>
<dbReference type="AlphaFoldDB" id="A0AAU7AVA0"/>
<protein>
    <submittedName>
        <fullName evidence="3">Outer membrane protein assembly factor BamB</fullName>
    </submittedName>
</protein>
<gene>
    <name evidence="3" type="primary">bamB</name>
    <name evidence="3" type="ORF">DSM112329_02407</name>
</gene>
<proteinExistence type="predicted"/>
<dbReference type="SMART" id="SM00564">
    <property type="entry name" value="PQQ"/>
    <property type="match status" value="7"/>
</dbReference>
<evidence type="ECO:0000259" key="2">
    <source>
        <dbReference type="Pfam" id="PF13360"/>
    </source>
</evidence>
<dbReference type="InterPro" id="IPR015943">
    <property type="entry name" value="WD40/YVTN_repeat-like_dom_sf"/>
</dbReference>